<dbReference type="AlphaFoldDB" id="A0AA38FYY3"/>
<accession>A0AA38FYY3</accession>
<proteinExistence type="predicted"/>
<evidence type="ECO:0000313" key="3">
    <source>
        <dbReference type="EMBL" id="KAH9313015.1"/>
    </source>
</evidence>
<feature type="non-terminal residue" evidence="3">
    <location>
        <position position="1"/>
    </location>
</feature>
<evidence type="ECO:0000256" key="1">
    <source>
        <dbReference type="SAM" id="MobiDB-lite"/>
    </source>
</evidence>
<comment type="caution">
    <text evidence="3">The sequence shown here is derived from an EMBL/GenBank/DDBJ whole genome shotgun (WGS) entry which is preliminary data.</text>
</comment>
<feature type="domain" description="Retrotransposon gag" evidence="2">
    <location>
        <begin position="54"/>
        <end position="130"/>
    </location>
</feature>
<feature type="region of interest" description="Disordered" evidence="1">
    <location>
        <begin position="228"/>
        <end position="279"/>
    </location>
</feature>
<dbReference type="Gene3D" id="2.40.70.10">
    <property type="entry name" value="Acid Proteases"/>
    <property type="match status" value="1"/>
</dbReference>
<dbReference type="PANTHER" id="PTHR33223:SF6">
    <property type="entry name" value="CCHC-TYPE DOMAIN-CONTAINING PROTEIN"/>
    <property type="match status" value="1"/>
</dbReference>
<dbReference type="PANTHER" id="PTHR33223">
    <property type="entry name" value="CCHC-TYPE DOMAIN-CONTAINING PROTEIN"/>
    <property type="match status" value="1"/>
</dbReference>
<gene>
    <name evidence="3" type="ORF">KI387_028050</name>
</gene>
<dbReference type="InterPro" id="IPR021109">
    <property type="entry name" value="Peptidase_aspartic_dom_sf"/>
</dbReference>
<feature type="compositionally biased region" description="Basic and acidic residues" evidence="1">
    <location>
        <begin position="241"/>
        <end position="261"/>
    </location>
</feature>
<evidence type="ECO:0000313" key="4">
    <source>
        <dbReference type="Proteomes" id="UP000824469"/>
    </source>
</evidence>
<name>A0AA38FYY3_TAXCH</name>
<reference evidence="3 4" key="1">
    <citation type="journal article" date="2021" name="Nat. Plants">
        <title>The Taxus genome provides insights into paclitaxel biosynthesis.</title>
        <authorList>
            <person name="Xiong X."/>
            <person name="Gou J."/>
            <person name="Liao Q."/>
            <person name="Li Y."/>
            <person name="Zhou Q."/>
            <person name="Bi G."/>
            <person name="Li C."/>
            <person name="Du R."/>
            <person name="Wang X."/>
            <person name="Sun T."/>
            <person name="Guo L."/>
            <person name="Liang H."/>
            <person name="Lu P."/>
            <person name="Wu Y."/>
            <person name="Zhang Z."/>
            <person name="Ro D.K."/>
            <person name="Shang Y."/>
            <person name="Huang S."/>
            <person name="Yan J."/>
        </authorList>
    </citation>
    <scope>NUCLEOTIDE SEQUENCE [LARGE SCALE GENOMIC DNA]</scope>
    <source>
        <strain evidence="3">Ta-2019</strain>
    </source>
</reference>
<feature type="non-terminal residue" evidence="3">
    <location>
        <position position="742"/>
    </location>
</feature>
<evidence type="ECO:0000259" key="2">
    <source>
        <dbReference type="Pfam" id="PF03732"/>
    </source>
</evidence>
<keyword evidence="4" id="KW-1185">Reference proteome</keyword>
<dbReference type="Proteomes" id="UP000824469">
    <property type="component" value="Unassembled WGS sequence"/>
</dbReference>
<dbReference type="Pfam" id="PF03732">
    <property type="entry name" value="Retrotrans_gag"/>
    <property type="match status" value="1"/>
</dbReference>
<organism evidence="3 4">
    <name type="scientific">Taxus chinensis</name>
    <name type="common">Chinese yew</name>
    <name type="synonym">Taxus wallichiana var. chinensis</name>
    <dbReference type="NCBI Taxonomy" id="29808"/>
    <lineage>
        <taxon>Eukaryota</taxon>
        <taxon>Viridiplantae</taxon>
        <taxon>Streptophyta</taxon>
        <taxon>Embryophyta</taxon>
        <taxon>Tracheophyta</taxon>
        <taxon>Spermatophyta</taxon>
        <taxon>Pinopsida</taxon>
        <taxon>Pinidae</taxon>
        <taxon>Conifers II</taxon>
        <taxon>Cupressales</taxon>
        <taxon>Taxaceae</taxon>
        <taxon>Taxus</taxon>
    </lineage>
</organism>
<dbReference type="EMBL" id="JAHRHJ020000006">
    <property type="protein sequence ID" value="KAH9313015.1"/>
    <property type="molecule type" value="Genomic_DNA"/>
</dbReference>
<sequence>FRGMDGYPNAVPQDVRNRLPKFQGNNAITGDQHLKLFVNMMEDFEIEFEDVYIKLFIHTLEEDARDWYKALPDNSIDSWTEMKNAFRLQYGDKTDPRFLLSEFENIKKNPNESVHDFNTRFNKTLRRLPVSLRPCDESCLIKYADAFDKKAAYYLRDKNPTNLRQAFTMALQIENNIKEIGKPLKRDGVKLINPEKPQASKGADLEEVVKTLAGAVKEISYKLARAEKGIGKTSQGQPRAQNHDRFSNHPRGDQRADDRGKGPMGSVNRHPQAHEGRVLPDPLTARVAVVEEVVDIDWCDRCFLPHPPCEVDQQEGEANNDDGTDDDIYMVGCSSSSQGGATSTEVISARTAATFWDCIKWVQVFLPPHTLEVDVVQAFEIPNNDFEYLRALMIKKYDGGIPSEEDRQLLMNVVVAQEKDYNTRSKVVKGVGPQAKPKTPFLTSIPKEAPRREALAKSSVVPRKNYSPPHAQAAKNPMPSDESSCLPSNVVFPKSVPYDIAQVLSQIKVSVPIIELLRIPEHKKRAFEYLGLKEEKTTPGRNVNVVEIPPQIIVDLETPPAVEDFGETPEVYLGTSLVDSQLNVDPFFTTLIIKDRLLHNCMFDSGASCNVMPLEVMNELDIKVIVAYGKCTAMDSREVPVVGCVKGLVVQLASYPGRNLKLDVVIVDCPAKWGMLLSRKWAASVGGSVQMDMSFSTIPIEGSLVKLYGEKKMLHLIEDPNNASYEVLFADVDVDNFIGFAD</sequence>
<feature type="region of interest" description="Disordered" evidence="1">
    <location>
        <begin position="457"/>
        <end position="485"/>
    </location>
</feature>
<dbReference type="InterPro" id="IPR005162">
    <property type="entry name" value="Retrotrans_gag_dom"/>
</dbReference>
<protein>
    <recommendedName>
        <fullName evidence="2">Retrotransposon gag domain-containing protein</fullName>
    </recommendedName>
</protein>